<reference evidence="2" key="1">
    <citation type="submission" date="2016-01" db="EMBL/GenBank/DDBJ databases">
        <title>Draft genome of Chromobacterium sp. F49.</title>
        <authorList>
            <person name="Hong K.W."/>
        </authorList>
    </citation>
    <scope>NUCLEOTIDE SEQUENCE [LARGE SCALE GENOMIC DNA]</scope>
    <source>
        <strain evidence="2">P7IIIA</strain>
    </source>
</reference>
<organism evidence="1 2">
    <name type="scientific">Fictibacillus phosphorivorans</name>
    <dbReference type="NCBI Taxonomy" id="1221500"/>
    <lineage>
        <taxon>Bacteria</taxon>
        <taxon>Bacillati</taxon>
        <taxon>Bacillota</taxon>
        <taxon>Bacilli</taxon>
        <taxon>Bacillales</taxon>
        <taxon>Fictibacillaceae</taxon>
        <taxon>Fictibacillus</taxon>
    </lineage>
</organism>
<dbReference type="AlphaFoldDB" id="A0A165NW94"/>
<keyword evidence="2" id="KW-1185">Reference proteome</keyword>
<gene>
    <name evidence="1" type="ORF">AWM68_17330</name>
</gene>
<dbReference type="EMBL" id="LRFC01000006">
    <property type="protein sequence ID" value="KZE67935.1"/>
    <property type="molecule type" value="Genomic_DNA"/>
</dbReference>
<evidence type="ECO:0000313" key="2">
    <source>
        <dbReference type="Proteomes" id="UP000076567"/>
    </source>
</evidence>
<name>A0A165NW94_9BACL</name>
<accession>A0A165NW94</accession>
<dbReference type="OrthoDB" id="2971145at2"/>
<protein>
    <submittedName>
        <fullName evidence="1">Uncharacterized protein</fullName>
    </submittedName>
</protein>
<dbReference type="Proteomes" id="UP000076567">
    <property type="component" value="Unassembled WGS sequence"/>
</dbReference>
<proteinExistence type="predicted"/>
<sequence length="126" mass="15079">MTNYTFTDSSVKLADLEENKWYYVEPGRDYSNEVTGVKISENKVFVQYIGGEFDQPFEFWFEYSPDALNEFWQYEFREEYPLEFGWEVDDLDWVNQISSTPYTMLNDLKYSCKYAGLVEREVNGNE</sequence>
<comment type="caution">
    <text evidence="1">The sequence shown here is derived from an EMBL/GenBank/DDBJ whole genome shotgun (WGS) entry which is preliminary data.</text>
</comment>
<evidence type="ECO:0000313" key="1">
    <source>
        <dbReference type="EMBL" id="KZE67935.1"/>
    </source>
</evidence>
<dbReference type="RefSeq" id="WP_066238309.1">
    <property type="nucleotide sequence ID" value="NZ_LRFC01000006.1"/>
</dbReference>